<dbReference type="PRINTS" id="PR00344">
    <property type="entry name" value="BCTRLSENSOR"/>
</dbReference>
<dbReference type="SUPFAM" id="SSF55874">
    <property type="entry name" value="ATPase domain of HSP90 chaperone/DNA topoisomerase II/histidine kinase"/>
    <property type="match status" value="1"/>
</dbReference>
<dbReference type="InterPro" id="IPR036097">
    <property type="entry name" value="HisK_dim/P_sf"/>
</dbReference>
<dbReference type="InterPro" id="IPR003661">
    <property type="entry name" value="HisK_dim/P_dom"/>
</dbReference>
<dbReference type="CDD" id="cd00075">
    <property type="entry name" value="HATPase"/>
    <property type="match status" value="1"/>
</dbReference>
<dbReference type="SUPFAM" id="SSF47384">
    <property type="entry name" value="Homodimeric domain of signal transducing histidine kinase"/>
    <property type="match status" value="1"/>
</dbReference>
<accession>A0ABR9EHT1</accession>
<dbReference type="EC" id="2.7.13.3" evidence="3"/>
<dbReference type="InterPro" id="IPR004358">
    <property type="entry name" value="Sig_transdc_His_kin-like_C"/>
</dbReference>
<comment type="subcellular location">
    <subcellularLocation>
        <location evidence="2">Membrane</location>
        <topology evidence="2">Multi-pass membrane protein</topology>
    </subcellularLocation>
</comment>
<dbReference type="Gene3D" id="1.10.287.130">
    <property type="match status" value="1"/>
</dbReference>
<dbReference type="InterPro" id="IPR005467">
    <property type="entry name" value="His_kinase_dom"/>
</dbReference>
<keyword evidence="16" id="KW-1185">Reference proteome</keyword>
<evidence type="ECO:0000256" key="3">
    <source>
        <dbReference type="ARBA" id="ARBA00012438"/>
    </source>
</evidence>
<gene>
    <name evidence="15" type="primary">qseC</name>
    <name evidence="15" type="ORF">PAUR_b0637</name>
</gene>
<dbReference type="InterPro" id="IPR036890">
    <property type="entry name" value="HATPase_C_sf"/>
</dbReference>
<evidence type="ECO:0000256" key="8">
    <source>
        <dbReference type="ARBA" id="ARBA00022777"/>
    </source>
</evidence>
<evidence type="ECO:0000256" key="4">
    <source>
        <dbReference type="ARBA" id="ARBA00022553"/>
    </source>
</evidence>
<comment type="caution">
    <text evidence="15">The sequence shown here is derived from an EMBL/GenBank/DDBJ whole genome shotgun (WGS) entry which is preliminary data.</text>
</comment>
<dbReference type="Pfam" id="PF00512">
    <property type="entry name" value="HisKA"/>
    <property type="match status" value="1"/>
</dbReference>
<evidence type="ECO:0000256" key="9">
    <source>
        <dbReference type="ARBA" id="ARBA00022840"/>
    </source>
</evidence>
<evidence type="ECO:0000256" key="2">
    <source>
        <dbReference type="ARBA" id="ARBA00004141"/>
    </source>
</evidence>
<keyword evidence="10 13" id="KW-1133">Transmembrane helix</keyword>
<reference evidence="15 16" key="1">
    <citation type="submission" date="2015-03" db="EMBL/GenBank/DDBJ databases">
        <title>Genome sequence of Pseudoalteromonas aurantia.</title>
        <authorList>
            <person name="Xie B.-B."/>
            <person name="Rong J.-C."/>
            <person name="Qin Q.-L."/>
            <person name="Zhang Y.-Z."/>
        </authorList>
    </citation>
    <scope>NUCLEOTIDE SEQUENCE [LARGE SCALE GENOMIC DNA]</scope>
    <source>
        <strain evidence="15 16">208</strain>
    </source>
</reference>
<keyword evidence="4" id="KW-0597">Phosphoprotein</keyword>
<dbReference type="SMART" id="SM00388">
    <property type="entry name" value="HisKA"/>
    <property type="match status" value="1"/>
</dbReference>
<dbReference type="PANTHER" id="PTHR45436:SF14">
    <property type="entry name" value="SENSOR PROTEIN QSEC"/>
    <property type="match status" value="1"/>
</dbReference>
<dbReference type="PROSITE" id="PS50109">
    <property type="entry name" value="HIS_KIN"/>
    <property type="match status" value="1"/>
</dbReference>
<dbReference type="CDD" id="cd00082">
    <property type="entry name" value="HisKA"/>
    <property type="match status" value="1"/>
</dbReference>
<dbReference type="PANTHER" id="PTHR45436">
    <property type="entry name" value="SENSOR HISTIDINE KINASE YKOH"/>
    <property type="match status" value="1"/>
</dbReference>
<evidence type="ECO:0000259" key="14">
    <source>
        <dbReference type="PROSITE" id="PS50109"/>
    </source>
</evidence>
<evidence type="ECO:0000256" key="7">
    <source>
        <dbReference type="ARBA" id="ARBA00022741"/>
    </source>
</evidence>
<dbReference type="InterPro" id="IPR050428">
    <property type="entry name" value="TCS_sensor_his_kinase"/>
</dbReference>
<evidence type="ECO:0000256" key="11">
    <source>
        <dbReference type="ARBA" id="ARBA00023012"/>
    </source>
</evidence>
<evidence type="ECO:0000256" key="12">
    <source>
        <dbReference type="ARBA" id="ARBA00023136"/>
    </source>
</evidence>
<evidence type="ECO:0000256" key="13">
    <source>
        <dbReference type="SAM" id="Phobius"/>
    </source>
</evidence>
<keyword evidence="11" id="KW-0902">Two-component regulatory system</keyword>
<keyword evidence="5" id="KW-0808">Transferase</keyword>
<keyword evidence="12 13" id="KW-0472">Membrane</keyword>
<keyword evidence="6 13" id="KW-0812">Transmembrane</keyword>
<protein>
    <recommendedName>
        <fullName evidence="3">histidine kinase</fullName>
        <ecNumber evidence="3">2.7.13.3</ecNumber>
    </recommendedName>
</protein>
<organism evidence="15 16">
    <name type="scientific">Pseudoalteromonas aurantia 208</name>
    <dbReference type="NCBI Taxonomy" id="1314867"/>
    <lineage>
        <taxon>Bacteria</taxon>
        <taxon>Pseudomonadati</taxon>
        <taxon>Pseudomonadota</taxon>
        <taxon>Gammaproteobacteria</taxon>
        <taxon>Alteromonadales</taxon>
        <taxon>Pseudoalteromonadaceae</taxon>
        <taxon>Pseudoalteromonas</taxon>
    </lineage>
</organism>
<evidence type="ECO:0000256" key="10">
    <source>
        <dbReference type="ARBA" id="ARBA00022989"/>
    </source>
</evidence>
<proteinExistence type="predicted"/>
<keyword evidence="7" id="KW-0547">Nucleotide-binding</keyword>
<dbReference type="GO" id="GO:0016301">
    <property type="term" value="F:kinase activity"/>
    <property type="evidence" value="ECO:0007669"/>
    <property type="project" value="UniProtKB-KW"/>
</dbReference>
<feature type="transmembrane region" description="Helical" evidence="13">
    <location>
        <begin position="101"/>
        <end position="124"/>
    </location>
</feature>
<sequence length="403" mass="45053">MQQAQQQMDAHLHNLAGVLINAQTTQWPENDDVYAKLWDKGRVVFSAKKLIPISAVQVMEPGIKTTNMVGLRLRVLAIKQGDKHLIVGEPMQKRFNLTESLILSAMMPLVVAMPILALFIAWYIRLSLLPLTQLSKELKHRKADNFERLNTASTDAEVAPVIERLNSLFTKVEAAYLRERYFASDAAHELKTPISSLKIHLHNVSQEMNHVSFDAMALGLEQLTHIVEQMLTLARTEPDSWQANFTNIDVLSLTQTVVSNLYPRIELKRQQISLEGEDAYIRGCEFTLSTLFINLISNAIKYSPNDGSIQLSVLNSEGRIGWQIDDSGTGMSEAQIARVFDRFYRVGGDKHPSGEKGAGLGMAIVSQILAIYGAKIVLQESHLGGLRAQVWFLKEQTCVTESN</sequence>
<feature type="domain" description="Histidine kinase" evidence="14">
    <location>
        <begin position="185"/>
        <end position="396"/>
    </location>
</feature>
<dbReference type="Pfam" id="PF02518">
    <property type="entry name" value="HATPase_c"/>
    <property type="match status" value="1"/>
</dbReference>
<evidence type="ECO:0000256" key="1">
    <source>
        <dbReference type="ARBA" id="ARBA00000085"/>
    </source>
</evidence>
<dbReference type="Gene3D" id="3.30.565.10">
    <property type="entry name" value="Histidine kinase-like ATPase, C-terminal domain"/>
    <property type="match status" value="1"/>
</dbReference>
<dbReference type="Proteomes" id="UP000615755">
    <property type="component" value="Unassembled WGS sequence"/>
</dbReference>
<evidence type="ECO:0000256" key="6">
    <source>
        <dbReference type="ARBA" id="ARBA00022692"/>
    </source>
</evidence>
<name>A0ABR9EHT1_9GAMM</name>
<dbReference type="EMBL" id="AQGV01000015">
    <property type="protein sequence ID" value="MBE0370573.1"/>
    <property type="molecule type" value="Genomic_DNA"/>
</dbReference>
<evidence type="ECO:0000256" key="5">
    <source>
        <dbReference type="ARBA" id="ARBA00022679"/>
    </source>
</evidence>
<keyword evidence="8 15" id="KW-0418">Kinase</keyword>
<evidence type="ECO:0000313" key="15">
    <source>
        <dbReference type="EMBL" id="MBE0370573.1"/>
    </source>
</evidence>
<comment type="catalytic activity">
    <reaction evidence="1">
        <text>ATP + protein L-histidine = ADP + protein N-phospho-L-histidine.</text>
        <dbReference type="EC" id="2.7.13.3"/>
    </reaction>
</comment>
<dbReference type="SMART" id="SM00387">
    <property type="entry name" value="HATPase_c"/>
    <property type="match status" value="1"/>
</dbReference>
<evidence type="ECO:0000313" key="16">
    <source>
        <dbReference type="Proteomes" id="UP000615755"/>
    </source>
</evidence>
<dbReference type="InterPro" id="IPR003594">
    <property type="entry name" value="HATPase_dom"/>
</dbReference>
<keyword evidence="9" id="KW-0067">ATP-binding</keyword>